<dbReference type="AlphaFoldDB" id="A0A1G2CUW9"/>
<comment type="caution">
    <text evidence="4">The sequence shown here is derived from an EMBL/GenBank/DDBJ whole genome shotgun (WGS) entry which is preliminary data.</text>
</comment>
<feature type="coiled-coil region" evidence="2">
    <location>
        <begin position="39"/>
        <end position="73"/>
    </location>
</feature>
<dbReference type="SUPFAM" id="SSF51261">
    <property type="entry name" value="Duplicated hybrid motif"/>
    <property type="match status" value="1"/>
</dbReference>
<accession>A0A1G2CUW9</accession>
<dbReference type="Pfam" id="PF01551">
    <property type="entry name" value="Peptidase_M23"/>
    <property type="match status" value="1"/>
</dbReference>
<dbReference type="InterPro" id="IPR011055">
    <property type="entry name" value="Dup_hybrid_motif"/>
</dbReference>
<feature type="domain" description="M23ase beta-sheet core" evidence="3">
    <location>
        <begin position="304"/>
        <end position="398"/>
    </location>
</feature>
<dbReference type="InterPro" id="IPR050570">
    <property type="entry name" value="Cell_wall_metabolism_enzyme"/>
</dbReference>
<evidence type="ECO:0000313" key="5">
    <source>
        <dbReference type="Proteomes" id="UP000177122"/>
    </source>
</evidence>
<keyword evidence="2" id="KW-0175">Coiled coil</keyword>
<evidence type="ECO:0000259" key="3">
    <source>
        <dbReference type="Pfam" id="PF01551"/>
    </source>
</evidence>
<proteinExistence type="predicted"/>
<protein>
    <recommendedName>
        <fullName evidence="3">M23ase beta-sheet core domain-containing protein</fullName>
    </recommendedName>
</protein>
<dbReference type="EMBL" id="MHLI01000015">
    <property type="protein sequence ID" value="OGZ05154.1"/>
    <property type="molecule type" value="Genomic_DNA"/>
</dbReference>
<dbReference type="Gene3D" id="2.70.70.10">
    <property type="entry name" value="Glucose Permease (Domain IIA)"/>
    <property type="match status" value="1"/>
</dbReference>
<sequence length="433" mass="48081">MISMSSYLRGSLLFSVALSLIIVASTITFSTALAQTTHLDELKQNISTREDTIKQLEQEIADFKQRLSNVDSQKKTLQGALQTLDLSRAKLSKDIRLTQMKIERTNDLISELNGSISQKQLKIEKNKTAISDIIIKIDRIDANTLVEALLSNDTISSFLEDVDNMEKLQASIRDNIKSLERLKSELGGTKTSYQSERKKLTGLSAQLSDQKEISDSERKQQSALLLVTKNQESNYKKLLADREARKKQFEQEINDFEAQLRAEIDPNSFPTPGTKVFAYPLDEHFITQKFGKTVDAQRLYVSGTHNGTDFRATPGTIIKSVANGTVTATGDTDKTCPNASYGRWVLIKHRNGLSTLYGHLELIKVRAGQELEQGDTIGYSGNTGYSTGPHLHLTVYVSSAVQVTQLPSKSCRGAIFTIPVAPQNAYLDPLAYL</sequence>
<reference evidence="4 5" key="1">
    <citation type="journal article" date="2016" name="Nat. Commun.">
        <title>Thousands of microbial genomes shed light on interconnected biogeochemical processes in an aquifer system.</title>
        <authorList>
            <person name="Anantharaman K."/>
            <person name="Brown C.T."/>
            <person name="Hug L.A."/>
            <person name="Sharon I."/>
            <person name="Castelle C.J."/>
            <person name="Probst A.J."/>
            <person name="Thomas B.C."/>
            <person name="Singh A."/>
            <person name="Wilkins M.J."/>
            <person name="Karaoz U."/>
            <person name="Brodie E.L."/>
            <person name="Williams K.H."/>
            <person name="Hubbard S.S."/>
            <person name="Banfield J.F."/>
        </authorList>
    </citation>
    <scope>NUCLEOTIDE SEQUENCE [LARGE SCALE GENOMIC DNA]</scope>
</reference>
<gene>
    <name evidence="4" type="ORF">A2845_02435</name>
</gene>
<dbReference type="GO" id="GO:0004222">
    <property type="term" value="F:metalloendopeptidase activity"/>
    <property type="evidence" value="ECO:0007669"/>
    <property type="project" value="TreeGrafter"/>
</dbReference>
<dbReference type="InterPro" id="IPR016047">
    <property type="entry name" value="M23ase_b-sheet_dom"/>
</dbReference>
<keyword evidence="1" id="KW-0732">Signal</keyword>
<name>A0A1G2CUW9_9BACT</name>
<evidence type="ECO:0000256" key="2">
    <source>
        <dbReference type="SAM" id="Coils"/>
    </source>
</evidence>
<evidence type="ECO:0000256" key="1">
    <source>
        <dbReference type="ARBA" id="ARBA00022729"/>
    </source>
</evidence>
<dbReference type="Proteomes" id="UP000177122">
    <property type="component" value="Unassembled WGS sequence"/>
</dbReference>
<evidence type="ECO:0000313" key="4">
    <source>
        <dbReference type="EMBL" id="OGZ05154.1"/>
    </source>
</evidence>
<organism evidence="4 5">
    <name type="scientific">Candidatus Lloydbacteria bacterium RIFCSPHIGHO2_01_FULL_49_22</name>
    <dbReference type="NCBI Taxonomy" id="1798658"/>
    <lineage>
        <taxon>Bacteria</taxon>
        <taxon>Candidatus Lloydiibacteriota</taxon>
    </lineage>
</organism>
<dbReference type="CDD" id="cd12797">
    <property type="entry name" value="M23_peptidase"/>
    <property type="match status" value="1"/>
</dbReference>
<dbReference type="PANTHER" id="PTHR21666">
    <property type="entry name" value="PEPTIDASE-RELATED"/>
    <property type="match status" value="1"/>
</dbReference>
<dbReference type="PANTHER" id="PTHR21666:SF289">
    <property type="entry name" value="L-ALA--D-GLU ENDOPEPTIDASE"/>
    <property type="match status" value="1"/>
</dbReference>
<dbReference type="Gene3D" id="6.10.250.3150">
    <property type="match status" value="1"/>
</dbReference>